<reference evidence="7" key="2">
    <citation type="journal article" date="2022" name="Pest Manag. Sci.">
        <title>Glutamicibacter halophytocola-mediated host fitness of potato tuber moth on Solanaceae crops.</title>
        <authorList>
            <person name="Wang W."/>
            <person name="Xiao G."/>
            <person name="Du G."/>
            <person name="Chang L."/>
            <person name="Yang Y."/>
            <person name="Ye J."/>
            <person name="Chen B."/>
        </authorList>
    </citation>
    <scope>NUCLEOTIDE SEQUENCE</scope>
    <source>
        <strain evidence="7">S2</strain>
    </source>
</reference>
<dbReference type="Pfam" id="PF09339">
    <property type="entry name" value="HTH_IclR"/>
    <property type="match status" value="1"/>
</dbReference>
<dbReference type="Proteomes" id="UP000320717">
    <property type="component" value="Chromosome"/>
</dbReference>
<accession>A0A5B8IM34</accession>
<dbReference type="Proteomes" id="UP001060018">
    <property type="component" value="Chromosome"/>
</dbReference>
<evidence type="ECO:0000313" key="9">
    <source>
        <dbReference type="Proteomes" id="UP001060018"/>
    </source>
</evidence>
<feature type="compositionally biased region" description="Basic and acidic residues" evidence="4">
    <location>
        <begin position="1"/>
        <end position="12"/>
    </location>
</feature>
<dbReference type="InterPro" id="IPR036388">
    <property type="entry name" value="WH-like_DNA-bd_sf"/>
</dbReference>
<dbReference type="SUPFAM" id="SSF55781">
    <property type="entry name" value="GAF domain-like"/>
    <property type="match status" value="1"/>
</dbReference>
<dbReference type="EMBL" id="CP042260">
    <property type="protein sequence ID" value="QDY67372.1"/>
    <property type="molecule type" value="Genomic_DNA"/>
</dbReference>
<dbReference type="Gene3D" id="3.30.450.40">
    <property type="match status" value="2"/>
</dbReference>
<evidence type="ECO:0000256" key="3">
    <source>
        <dbReference type="ARBA" id="ARBA00023163"/>
    </source>
</evidence>
<evidence type="ECO:0000256" key="2">
    <source>
        <dbReference type="ARBA" id="ARBA00023125"/>
    </source>
</evidence>
<proteinExistence type="predicted"/>
<dbReference type="PROSITE" id="PS51078">
    <property type="entry name" value="ICLR_ED"/>
    <property type="match status" value="1"/>
</dbReference>
<evidence type="ECO:0000313" key="7">
    <source>
        <dbReference type="EMBL" id="UUX59552.1"/>
    </source>
</evidence>
<dbReference type="InterPro" id="IPR014757">
    <property type="entry name" value="Tscrpt_reg_IclR_C"/>
</dbReference>
<dbReference type="InterPro" id="IPR050707">
    <property type="entry name" value="HTH_MetabolicPath_Reg"/>
</dbReference>
<dbReference type="PANTHER" id="PTHR30136">
    <property type="entry name" value="HELIX-TURN-HELIX TRANSCRIPTIONAL REGULATOR, ICLR FAMILY"/>
    <property type="match status" value="1"/>
</dbReference>
<evidence type="ECO:0000256" key="1">
    <source>
        <dbReference type="ARBA" id="ARBA00023015"/>
    </source>
</evidence>
<protein>
    <submittedName>
        <fullName evidence="7">Helix-turn-helix domain-containing protein</fullName>
    </submittedName>
</protein>
<dbReference type="GO" id="GO:0003700">
    <property type="term" value="F:DNA-binding transcription factor activity"/>
    <property type="evidence" value="ECO:0007669"/>
    <property type="project" value="TreeGrafter"/>
</dbReference>
<feature type="region of interest" description="Disordered" evidence="4">
    <location>
        <begin position="1"/>
        <end position="22"/>
    </location>
</feature>
<evidence type="ECO:0000313" key="6">
    <source>
        <dbReference type="EMBL" id="QDY67372.1"/>
    </source>
</evidence>
<evidence type="ECO:0000259" key="5">
    <source>
        <dbReference type="PROSITE" id="PS51078"/>
    </source>
</evidence>
<dbReference type="GO" id="GO:0045892">
    <property type="term" value="P:negative regulation of DNA-templated transcription"/>
    <property type="evidence" value="ECO:0007669"/>
    <property type="project" value="TreeGrafter"/>
</dbReference>
<feature type="domain" description="IclR-ED" evidence="5">
    <location>
        <begin position="43"/>
        <end position="204"/>
    </location>
</feature>
<name>A0A5B8IM34_9MICC</name>
<organism evidence="7 9">
    <name type="scientific">Glutamicibacter halophytocola</name>
    <dbReference type="NCBI Taxonomy" id="1933880"/>
    <lineage>
        <taxon>Bacteria</taxon>
        <taxon>Bacillati</taxon>
        <taxon>Actinomycetota</taxon>
        <taxon>Actinomycetes</taxon>
        <taxon>Micrococcales</taxon>
        <taxon>Micrococcaceae</taxon>
        <taxon>Glutamicibacter</taxon>
    </lineage>
</organism>
<sequence length="211" mass="22267">MDADRGPRHLSDIARASNLPTSTTSRMPRVLEHWGYVSRASDGQYSLGQHFVQSRVVNDQTSVEDLIDASGPIMGLLTEQTSESSYLAVPSPANTCTFLREVQSSLPVRYVGFDGWEGRTVPMGGSVTGEVLEGRVPDPGYVVMVAVEDPDATVIGAPVRNAQGRIVAALSIAGPSFRMGEQAVAAHGAAVCSAADELSAQLDSRLQPGAL</sequence>
<keyword evidence="1" id="KW-0805">Transcription regulation</keyword>
<reference evidence="6 8" key="1">
    <citation type="submission" date="2019-07" db="EMBL/GenBank/DDBJ databases">
        <title>Complete Genome Sequence of drought tolerant Plant Growth-Promoting Rhizobacterium Glutamicibacter halophytocola DR408.</title>
        <authorList>
            <person name="Nishu S.D."/>
            <person name="Lee T.K."/>
        </authorList>
    </citation>
    <scope>NUCLEOTIDE SEQUENCE [LARGE SCALE GENOMIC DNA]</scope>
    <source>
        <strain evidence="6 8">DR408</strain>
    </source>
</reference>
<dbReference type="EMBL" id="CP102487">
    <property type="protein sequence ID" value="UUX59552.1"/>
    <property type="molecule type" value="Genomic_DNA"/>
</dbReference>
<dbReference type="Gene3D" id="1.10.10.10">
    <property type="entry name" value="Winged helix-like DNA-binding domain superfamily/Winged helix DNA-binding domain"/>
    <property type="match status" value="1"/>
</dbReference>
<evidence type="ECO:0000256" key="4">
    <source>
        <dbReference type="SAM" id="MobiDB-lite"/>
    </source>
</evidence>
<keyword evidence="3" id="KW-0804">Transcription</keyword>
<dbReference type="InterPro" id="IPR029016">
    <property type="entry name" value="GAF-like_dom_sf"/>
</dbReference>
<dbReference type="GO" id="GO:0003677">
    <property type="term" value="F:DNA binding"/>
    <property type="evidence" value="ECO:0007669"/>
    <property type="project" value="UniProtKB-KW"/>
</dbReference>
<gene>
    <name evidence="6" type="ORF">FQA45_14250</name>
    <name evidence="7" type="ORF">NUH22_02675</name>
</gene>
<dbReference type="OrthoDB" id="4068713at2"/>
<dbReference type="InterPro" id="IPR036390">
    <property type="entry name" value="WH_DNA-bd_sf"/>
</dbReference>
<keyword evidence="8" id="KW-1185">Reference proteome</keyword>
<dbReference type="PANTHER" id="PTHR30136:SF35">
    <property type="entry name" value="HTH-TYPE TRANSCRIPTIONAL REGULATOR RV1719"/>
    <property type="match status" value="1"/>
</dbReference>
<dbReference type="Pfam" id="PF01614">
    <property type="entry name" value="IclR_C"/>
    <property type="match status" value="1"/>
</dbReference>
<evidence type="ECO:0000313" key="8">
    <source>
        <dbReference type="Proteomes" id="UP000320717"/>
    </source>
</evidence>
<dbReference type="RefSeq" id="WP_075972406.1">
    <property type="nucleotide sequence ID" value="NZ_CP012750.1"/>
</dbReference>
<dbReference type="AlphaFoldDB" id="A0A5B8IM34"/>
<dbReference type="SUPFAM" id="SSF46785">
    <property type="entry name" value="Winged helix' DNA-binding domain"/>
    <property type="match status" value="1"/>
</dbReference>
<dbReference type="InterPro" id="IPR005471">
    <property type="entry name" value="Tscrpt_reg_IclR_N"/>
</dbReference>
<keyword evidence="2" id="KW-0238">DNA-binding</keyword>